<evidence type="ECO:0000313" key="6">
    <source>
        <dbReference type="Proteomes" id="UP000238274"/>
    </source>
</evidence>
<feature type="compositionally biased region" description="Basic and acidic residues" evidence="3">
    <location>
        <begin position="331"/>
        <end position="341"/>
    </location>
</feature>
<gene>
    <name evidence="5" type="ORF">PSHT_05126</name>
</gene>
<dbReference type="GO" id="GO:0061630">
    <property type="term" value="F:ubiquitin protein ligase activity"/>
    <property type="evidence" value="ECO:0007669"/>
    <property type="project" value="TreeGrafter"/>
</dbReference>
<dbReference type="InterPro" id="IPR013083">
    <property type="entry name" value="Znf_RING/FYVE/PHD"/>
</dbReference>
<feature type="compositionally biased region" description="Basic and acidic residues" evidence="3">
    <location>
        <begin position="363"/>
        <end position="388"/>
    </location>
</feature>
<dbReference type="Proteomes" id="UP000238274">
    <property type="component" value="Unassembled WGS sequence"/>
</dbReference>
<dbReference type="PANTHER" id="PTHR46569">
    <property type="entry name" value="E3 UBIQUITIN-PROTEIN LIGASE TRAIP"/>
    <property type="match status" value="1"/>
</dbReference>
<accession>A0A2S4WBA0</accession>
<keyword evidence="6" id="KW-1185">Reference proteome</keyword>
<protein>
    <recommendedName>
        <fullName evidence="4">RING-type domain-containing protein</fullName>
    </recommendedName>
</protein>
<feature type="domain" description="RING-type" evidence="4">
    <location>
        <begin position="12"/>
        <end position="59"/>
    </location>
</feature>
<dbReference type="OrthoDB" id="8062037at2759"/>
<dbReference type="Pfam" id="PF13639">
    <property type="entry name" value="zf-RING_2"/>
    <property type="match status" value="1"/>
</dbReference>
<comment type="caution">
    <text evidence="5">The sequence shown here is derived from an EMBL/GenBank/DDBJ whole genome shotgun (WGS) entry which is preliminary data.</text>
</comment>
<evidence type="ECO:0000259" key="4">
    <source>
        <dbReference type="PROSITE" id="PS50089"/>
    </source>
</evidence>
<keyword evidence="1" id="KW-0479">Metal-binding</keyword>
<dbReference type="SUPFAM" id="SSF57850">
    <property type="entry name" value="RING/U-box"/>
    <property type="match status" value="1"/>
</dbReference>
<dbReference type="PROSITE" id="PS50089">
    <property type="entry name" value="ZF_RING_2"/>
    <property type="match status" value="1"/>
</dbReference>
<feature type="compositionally biased region" description="Polar residues" evidence="3">
    <location>
        <begin position="344"/>
        <end position="356"/>
    </location>
</feature>
<name>A0A2S4WBA0_9BASI</name>
<evidence type="ECO:0000256" key="1">
    <source>
        <dbReference type="PROSITE-ProRule" id="PRU00175"/>
    </source>
</evidence>
<dbReference type="EMBL" id="PKSM01000056">
    <property type="protein sequence ID" value="POW19028.1"/>
    <property type="molecule type" value="Genomic_DNA"/>
</dbReference>
<dbReference type="GO" id="GO:0090734">
    <property type="term" value="C:site of DNA damage"/>
    <property type="evidence" value="ECO:0007669"/>
    <property type="project" value="TreeGrafter"/>
</dbReference>
<reference evidence="5 6" key="1">
    <citation type="submission" date="2017-12" db="EMBL/GenBank/DDBJ databases">
        <title>Gene loss provides genomic basis for host adaptation in cereal stripe rust fungi.</title>
        <authorList>
            <person name="Xia C."/>
        </authorList>
    </citation>
    <scope>NUCLEOTIDE SEQUENCE [LARGE SCALE GENOMIC DNA]</scope>
    <source>
        <strain evidence="5 6">93TX-2</strain>
    </source>
</reference>
<evidence type="ECO:0000256" key="2">
    <source>
        <dbReference type="SAM" id="Coils"/>
    </source>
</evidence>
<reference evidence="6" key="3">
    <citation type="journal article" date="2018" name="Mol. Plant Microbe Interact.">
        <title>Genome sequence resources for the wheat stripe rust pathogen (Puccinia striiformis f. sp. tritici) and the barley stripe rust pathogen (Puccinia striiformis f. sp. hordei).</title>
        <authorList>
            <person name="Xia C."/>
            <person name="Wang M."/>
            <person name="Yin C."/>
            <person name="Cornejo O.E."/>
            <person name="Hulbert S.H."/>
            <person name="Chen X."/>
        </authorList>
    </citation>
    <scope>NUCLEOTIDE SEQUENCE [LARGE SCALE GENOMIC DNA]</scope>
    <source>
        <strain evidence="6">93TX-2</strain>
    </source>
</reference>
<proteinExistence type="predicted"/>
<keyword evidence="2" id="KW-0175">Coiled coil</keyword>
<feature type="region of interest" description="Disordered" evidence="3">
    <location>
        <begin position="331"/>
        <end position="394"/>
    </location>
</feature>
<dbReference type="SMART" id="SM00184">
    <property type="entry name" value="RING"/>
    <property type="match status" value="1"/>
</dbReference>
<keyword evidence="1" id="KW-0863">Zinc-finger</keyword>
<evidence type="ECO:0000256" key="3">
    <source>
        <dbReference type="SAM" id="MobiDB-lite"/>
    </source>
</evidence>
<keyword evidence="1" id="KW-0862">Zinc</keyword>
<dbReference type="GO" id="GO:0031297">
    <property type="term" value="P:replication fork processing"/>
    <property type="evidence" value="ECO:0007669"/>
    <property type="project" value="TreeGrafter"/>
</dbReference>
<dbReference type="CDD" id="cd16448">
    <property type="entry name" value="RING-H2"/>
    <property type="match status" value="1"/>
</dbReference>
<organism evidence="5 6">
    <name type="scientific">Puccinia striiformis</name>
    <dbReference type="NCBI Taxonomy" id="27350"/>
    <lineage>
        <taxon>Eukaryota</taxon>
        <taxon>Fungi</taxon>
        <taxon>Dikarya</taxon>
        <taxon>Basidiomycota</taxon>
        <taxon>Pucciniomycotina</taxon>
        <taxon>Pucciniomycetes</taxon>
        <taxon>Pucciniales</taxon>
        <taxon>Pucciniaceae</taxon>
        <taxon>Puccinia</taxon>
    </lineage>
</organism>
<dbReference type="GO" id="GO:0016567">
    <property type="term" value="P:protein ubiquitination"/>
    <property type="evidence" value="ECO:0007669"/>
    <property type="project" value="TreeGrafter"/>
</dbReference>
<dbReference type="GO" id="GO:0005634">
    <property type="term" value="C:nucleus"/>
    <property type="evidence" value="ECO:0007669"/>
    <property type="project" value="TreeGrafter"/>
</dbReference>
<feature type="coiled-coil region" evidence="2">
    <location>
        <begin position="92"/>
        <end position="154"/>
    </location>
</feature>
<dbReference type="PANTHER" id="PTHR46569:SF1">
    <property type="entry name" value="E3 UBIQUITIN-PROTEIN LIGASE RFWD3-RELATED"/>
    <property type="match status" value="1"/>
</dbReference>
<evidence type="ECO:0000313" key="5">
    <source>
        <dbReference type="EMBL" id="POW19028.1"/>
    </source>
</evidence>
<dbReference type="InterPro" id="IPR052639">
    <property type="entry name" value="TRAIP_ubiq-protein_ligase"/>
</dbReference>
<reference evidence="6" key="2">
    <citation type="journal article" date="2018" name="BMC Genomics">
        <title>Genomic insights into host adaptation between the wheat stripe rust pathogen (Puccinia striiformis f. sp. tritici) and the barley stripe rust pathogen (Puccinia striiformis f. sp. hordei).</title>
        <authorList>
            <person name="Xia C."/>
            <person name="Wang M."/>
            <person name="Yin C."/>
            <person name="Cornejo O.E."/>
            <person name="Hulbert S.H."/>
            <person name="Chen X."/>
        </authorList>
    </citation>
    <scope>NUCLEOTIDE SEQUENCE [LARGE SCALE GENOMIC DNA]</scope>
    <source>
        <strain evidence="6">93TX-2</strain>
    </source>
</reference>
<dbReference type="AlphaFoldDB" id="A0A2S4WBA0"/>
<sequence>MKTIQAIVLPTCAICHDEDKDASEIVVTICGHIFHSHCIEEWHEHERINRGGIKCPYCNTEIEDYPPAKIIPLHQLTQHSVQIIPEDIEAEFNVLETEIDAIQVDLNKQSQEIIERENLNIKLEQENKTLQETIDRLAKELKSNERKLVDWDTQSKLDGELHHEASLSYKTEAEQLKKTLAEMKEGHTRVGSEVERRTGELENQKLMMVWFGLENKRVLNRSENQRIRLTALTVSQSRTIKVLEAQLIGMDREKYQLSQMIDLTNHENQMVSSNQTILPSSSPPLESGHSHHLLNVMVALSGRFSKLESDYSSLKQAVNIDMCRSLNGMLKDEKHPKENPNREGLNTTIFPKNGSDNFPKLHPSSDRTHIDSRPAKGKEREVEKKDGHWISGFS</sequence>
<dbReference type="GO" id="GO:0008270">
    <property type="term" value="F:zinc ion binding"/>
    <property type="evidence" value="ECO:0007669"/>
    <property type="project" value="UniProtKB-KW"/>
</dbReference>
<dbReference type="InterPro" id="IPR001841">
    <property type="entry name" value="Znf_RING"/>
</dbReference>
<dbReference type="Gene3D" id="3.30.40.10">
    <property type="entry name" value="Zinc/RING finger domain, C3HC4 (zinc finger)"/>
    <property type="match status" value="1"/>
</dbReference>
<dbReference type="VEuPathDB" id="FungiDB:PSTT_01691"/>
<dbReference type="VEuPathDB" id="FungiDB:PSHT_05126"/>